<accession>A0A699XDH6</accession>
<sequence>ARRRTGLGQNAAGPHLGFGHRFAVSPHPVHARLDADRHPRYRSAGRRPRHGAPLVQVQPGAYFR</sequence>
<dbReference type="AlphaFoldDB" id="A0A699XDH6"/>
<gene>
    <name evidence="1" type="ORF">Tci_926850</name>
</gene>
<comment type="caution">
    <text evidence="1">The sequence shown here is derived from an EMBL/GenBank/DDBJ whole genome shotgun (WGS) entry which is preliminary data.</text>
</comment>
<feature type="non-terminal residue" evidence="1">
    <location>
        <position position="1"/>
    </location>
</feature>
<evidence type="ECO:0000313" key="1">
    <source>
        <dbReference type="EMBL" id="GFD54881.1"/>
    </source>
</evidence>
<name>A0A699XDH6_TANCI</name>
<dbReference type="EMBL" id="BKCJ011811381">
    <property type="protein sequence ID" value="GFD54881.1"/>
    <property type="molecule type" value="Genomic_DNA"/>
</dbReference>
<organism evidence="1">
    <name type="scientific">Tanacetum cinerariifolium</name>
    <name type="common">Dalmatian daisy</name>
    <name type="synonym">Chrysanthemum cinerariifolium</name>
    <dbReference type="NCBI Taxonomy" id="118510"/>
    <lineage>
        <taxon>Eukaryota</taxon>
        <taxon>Viridiplantae</taxon>
        <taxon>Streptophyta</taxon>
        <taxon>Embryophyta</taxon>
        <taxon>Tracheophyta</taxon>
        <taxon>Spermatophyta</taxon>
        <taxon>Magnoliopsida</taxon>
        <taxon>eudicotyledons</taxon>
        <taxon>Gunneridae</taxon>
        <taxon>Pentapetalae</taxon>
        <taxon>asterids</taxon>
        <taxon>campanulids</taxon>
        <taxon>Asterales</taxon>
        <taxon>Asteraceae</taxon>
        <taxon>Asteroideae</taxon>
        <taxon>Anthemideae</taxon>
        <taxon>Anthemidinae</taxon>
        <taxon>Tanacetum</taxon>
    </lineage>
</organism>
<reference evidence="1" key="1">
    <citation type="journal article" date="2019" name="Sci. Rep.">
        <title>Draft genome of Tanacetum cinerariifolium, the natural source of mosquito coil.</title>
        <authorList>
            <person name="Yamashiro T."/>
            <person name="Shiraishi A."/>
            <person name="Satake H."/>
            <person name="Nakayama K."/>
        </authorList>
    </citation>
    <scope>NUCLEOTIDE SEQUENCE</scope>
</reference>
<protein>
    <submittedName>
        <fullName evidence="1">Uncharacterized protein</fullName>
    </submittedName>
</protein>
<proteinExistence type="predicted"/>